<keyword evidence="3" id="KW-0479">Metal-binding</keyword>
<comment type="subcellular location">
    <subcellularLocation>
        <location evidence="1">Cytoplasm</location>
    </subcellularLocation>
</comment>
<proteinExistence type="inferred from homology"/>
<keyword evidence="10" id="KW-0067">ATP-binding</keyword>
<keyword evidence="2" id="KW-0963">Cytoplasm</keyword>
<evidence type="ECO:0000313" key="19">
    <source>
        <dbReference type="Proteomes" id="UP001597145"/>
    </source>
</evidence>
<name>A0ABW4FG94_9PSEU</name>
<comment type="caution">
    <text evidence="18">The sequence shown here is derived from an EMBL/GenBank/DDBJ whole genome shotgun (WGS) entry which is preliminary data.</text>
</comment>
<evidence type="ECO:0000256" key="6">
    <source>
        <dbReference type="ARBA" id="ARBA00022763"/>
    </source>
</evidence>
<dbReference type="Gene3D" id="1.10.8.280">
    <property type="entry name" value="ABC transporter ATPase domain-like"/>
    <property type="match status" value="1"/>
</dbReference>
<protein>
    <recommendedName>
        <fullName evidence="15">UvrABC system protein A</fullName>
    </recommendedName>
    <alternativeName>
        <fullName evidence="16">Excinuclease ABC subunit A</fullName>
    </alternativeName>
</protein>
<keyword evidence="6" id="KW-0227">DNA damage</keyword>
<evidence type="ECO:0000256" key="13">
    <source>
        <dbReference type="ARBA" id="ARBA00023204"/>
    </source>
</evidence>
<evidence type="ECO:0000256" key="1">
    <source>
        <dbReference type="ARBA" id="ARBA00004496"/>
    </source>
</evidence>
<keyword evidence="7" id="KW-0228">DNA excision</keyword>
<evidence type="ECO:0000256" key="12">
    <source>
        <dbReference type="ARBA" id="ARBA00023125"/>
    </source>
</evidence>
<dbReference type="InterPro" id="IPR041552">
    <property type="entry name" value="UvrA_DNA-bd"/>
</dbReference>
<gene>
    <name evidence="18" type="ORF">ACFSCY_07330</name>
</gene>
<evidence type="ECO:0000256" key="3">
    <source>
        <dbReference type="ARBA" id="ARBA00022723"/>
    </source>
</evidence>
<dbReference type="Pfam" id="PF00005">
    <property type="entry name" value="ABC_tran"/>
    <property type="match status" value="1"/>
</dbReference>
<evidence type="ECO:0000256" key="7">
    <source>
        <dbReference type="ARBA" id="ARBA00022769"/>
    </source>
</evidence>
<dbReference type="EMBL" id="JBHUCP010000004">
    <property type="protein sequence ID" value="MFD1529250.1"/>
    <property type="molecule type" value="Genomic_DNA"/>
</dbReference>
<keyword evidence="4" id="KW-0677">Repeat</keyword>
<keyword evidence="12" id="KW-0238">DNA-binding</keyword>
<keyword evidence="8" id="KW-0863">Zinc-finger</keyword>
<keyword evidence="5" id="KW-0547">Nucleotide-binding</keyword>
<evidence type="ECO:0000256" key="5">
    <source>
        <dbReference type="ARBA" id="ARBA00022741"/>
    </source>
</evidence>
<dbReference type="Pfam" id="PF17755">
    <property type="entry name" value="UvrA_DNA-bind"/>
    <property type="match status" value="1"/>
</dbReference>
<evidence type="ECO:0000256" key="4">
    <source>
        <dbReference type="ARBA" id="ARBA00022737"/>
    </source>
</evidence>
<evidence type="ECO:0000256" key="14">
    <source>
        <dbReference type="ARBA" id="ARBA00038000"/>
    </source>
</evidence>
<feature type="domain" description="ABC transporter" evidence="17">
    <location>
        <begin position="456"/>
        <end position="751"/>
    </location>
</feature>
<dbReference type="PROSITE" id="PS50893">
    <property type="entry name" value="ABC_TRANSPORTER_2"/>
    <property type="match status" value="1"/>
</dbReference>
<dbReference type="Gene3D" id="3.40.50.300">
    <property type="entry name" value="P-loop containing nucleotide triphosphate hydrolases"/>
    <property type="match status" value="2"/>
</dbReference>
<keyword evidence="19" id="KW-1185">Reference proteome</keyword>
<dbReference type="PANTHER" id="PTHR43152">
    <property type="entry name" value="UVRABC SYSTEM PROTEIN A"/>
    <property type="match status" value="1"/>
</dbReference>
<dbReference type="Proteomes" id="UP001597145">
    <property type="component" value="Unassembled WGS sequence"/>
</dbReference>
<evidence type="ECO:0000256" key="15">
    <source>
        <dbReference type="ARBA" id="ARBA00039316"/>
    </source>
</evidence>
<dbReference type="RefSeq" id="WP_343975412.1">
    <property type="nucleotide sequence ID" value="NZ_BAAAJG010000008.1"/>
</dbReference>
<dbReference type="InterPro" id="IPR003439">
    <property type="entry name" value="ABC_transporter-like_ATP-bd"/>
</dbReference>
<dbReference type="InterPro" id="IPR027417">
    <property type="entry name" value="P-loop_NTPase"/>
</dbReference>
<accession>A0ABW4FG94</accession>
<dbReference type="PANTHER" id="PTHR43152:SF3">
    <property type="entry name" value="UVRABC SYSTEM PROTEIN A"/>
    <property type="match status" value="1"/>
</dbReference>
<reference evidence="19" key="1">
    <citation type="journal article" date="2019" name="Int. J. Syst. Evol. Microbiol.">
        <title>The Global Catalogue of Microorganisms (GCM) 10K type strain sequencing project: providing services to taxonomists for standard genome sequencing and annotation.</title>
        <authorList>
            <consortium name="The Broad Institute Genomics Platform"/>
            <consortium name="The Broad Institute Genome Sequencing Center for Infectious Disease"/>
            <person name="Wu L."/>
            <person name="Ma J."/>
        </authorList>
    </citation>
    <scope>NUCLEOTIDE SEQUENCE [LARGE SCALE GENOMIC DNA]</scope>
    <source>
        <strain evidence="19">JCM 12165</strain>
    </source>
</reference>
<keyword evidence="9" id="KW-0862">Zinc</keyword>
<sequence>MQAKSPEHIVVTGARENNLHDVSVRIPKRQITAFVGVSGSGKSSLVFDTIAAEAQRQLNETFSAFVRGFLPKLGQPDADLIENLSTAIVVDQKRLGGGSRSTLGTVTDINPLLRLLFSRRSTPHVGAGYMFSFNEQGMCPGCKGIGRKVQLDHSVMFDRTKSLNGGAILHRDFAVDSWYWHVYAQSGKFDNDKPLAEYTNEEWQLLLFGADEKVELAAPGQKSMKIDFEGVETKFNRLYINASEEGGSDRKKEIVAKFTTSVRCPDCDGTRLAEAPRTATVNEHTLPEICAMDLGSLHALLPSMRDPDIAPILDEAATRIGALIDMGLGYLTLDRETSTLSGGESQRIKMVRHLGSSLVDVMFVFDEPTIGLHPRDVGRMNALLHRLRDKGNTVLVVEHDTDVITAADHVVELGPRAGTEGGRIVYQGDVAGLADSGTLTGEFLHRPVNAKQEPRTPTGQLSLKGASANNLRGFDLDIPLGVLVALTGVAGSGKSTLVREVLVPQHPEAIVVDQSAVATSIRSTPATWTGVMDPIRKLYAKTTGVKPALFSFNSEGACPTCNGLGVIYSDLAYLDGVRSTCTDCEGRRYTEEVLALTVEGKSISDALDMTAAQAVEFFTTKDIRKRLQSVVDVGLGYLTLGQPLSTLSGGECQRLKLAGRLHEEGNIYVLDEPTTGLHMSDCGHLLGLLDRIVDAGSSVIVVEHNLDVIAHSDWVIDLGPDGGDGGGEVVFEGPPAKLMEAPGSFTGEHLARYVGAQQFGDQRFEVRTA</sequence>
<dbReference type="Gene3D" id="1.20.1580.10">
    <property type="entry name" value="ABC transporter ATPase like domain"/>
    <property type="match status" value="2"/>
</dbReference>
<comment type="similarity">
    <text evidence="14">Belongs to the ABC transporter superfamily. UvrA family.</text>
</comment>
<keyword evidence="11" id="KW-0267">Excision nuclease</keyword>
<evidence type="ECO:0000313" key="18">
    <source>
        <dbReference type="EMBL" id="MFD1529250.1"/>
    </source>
</evidence>
<organism evidence="18 19">
    <name type="scientific">Pseudonocardia aurantiaca</name>
    <dbReference type="NCBI Taxonomy" id="75290"/>
    <lineage>
        <taxon>Bacteria</taxon>
        <taxon>Bacillati</taxon>
        <taxon>Actinomycetota</taxon>
        <taxon>Actinomycetes</taxon>
        <taxon>Pseudonocardiales</taxon>
        <taxon>Pseudonocardiaceae</taxon>
        <taxon>Pseudonocardia</taxon>
    </lineage>
</organism>
<keyword evidence="13" id="KW-0234">DNA repair</keyword>
<evidence type="ECO:0000256" key="2">
    <source>
        <dbReference type="ARBA" id="ARBA00022490"/>
    </source>
</evidence>
<evidence type="ECO:0000256" key="9">
    <source>
        <dbReference type="ARBA" id="ARBA00022833"/>
    </source>
</evidence>
<dbReference type="SUPFAM" id="SSF52540">
    <property type="entry name" value="P-loop containing nucleoside triphosphate hydrolases"/>
    <property type="match status" value="2"/>
</dbReference>
<evidence type="ECO:0000256" key="10">
    <source>
        <dbReference type="ARBA" id="ARBA00022840"/>
    </source>
</evidence>
<evidence type="ECO:0000256" key="8">
    <source>
        <dbReference type="ARBA" id="ARBA00022771"/>
    </source>
</evidence>
<evidence type="ECO:0000259" key="17">
    <source>
        <dbReference type="PROSITE" id="PS50893"/>
    </source>
</evidence>
<evidence type="ECO:0000256" key="11">
    <source>
        <dbReference type="ARBA" id="ARBA00022881"/>
    </source>
</evidence>
<evidence type="ECO:0000256" key="16">
    <source>
        <dbReference type="ARBA" id="ARBA00042156"/>
    </source>
</evidence>
<dbReference type="CDD" id="cd03270">
    <property type="entry name" value="ABC_UvrA_I"/>
    <property type="match status" value="1"/>
</dbReference>